<dbReference type="EMBL" id="PVTF01000014">
    <property type="protein sequence ID" value="PRY35414.1"/>
    <property type="molecule type" value="Genomic_DNA"/>
</dbReference>
<dbReference type="InterPro" id="IPR050555">
    <property type="entry name" value="Bact_Solute-Bind_Prot2"/>
</dbReference>
<evidence type="ECO:0000256" key="2">
    <source>
        <dbReference type="ARBA" id="ARBA00022729"/>
    </source>
</evidence>
<dbReference type="PANTHER" id="PTHR30036:SF1">
    <property type="entry name" value="D-XYLOSE-BINDING PERIPLASMIC PROTEIN"/>
    <property type="match status" value="1"/>
</dbReference>
<dbReference type="InterPro" id="IPR025997">
    <property type="entry name" value="SBP_2_dom"/>
</dbReference>
<evidence type="ECO:0000259" key="3">
    <source>
        <dbReference type="Pfam" id="PF13407"/>
    </source>
</evidence>
<evidence type="ECO:0000313" key="4">
    <source>
        <dbReference type="EMBL" id="PRY35414.1"/>
    </source>
</evidence>
<name>A0A2T0SPS5_9PSEU</name>
<accession>A0A2T0SPS5</accession>
<dbReference type="GO" id="GO:0030288">
    <property type="term" value="C:outer membrane-bounded periplasmic space"/>
    <property type="evidence" value="ECO:0007669"/>
    <property type="project" value="TreeGrafter"/>
</dbReference>
<protein>
    <submittedName>
        <fullName evidence="4">Xylose-binding protein</fullName>
    </submittedName>
</protein>
<comment type="caution">
    <text evidence="4">The sequence shown here is derived from an EMBL/GenBank/DDBJ whole genome shotgun (WGS) entry which is preliminary data.</text>
</comment>
<dbReference type="Gene3D" id="3.40.50.2300">
    <property type="match status" value="2"/>
</dbReference>
<keyword evidence="5" id="KW-1185">Reference proteome</keyword>
<reference evidence="4 5" key="1">
    <citation type="submission" date="2018-03" db="EMBL/GenBank/DDBJ databases">
        <title>Genomic Encyclopedia of Archaeal and Bacterial Type Strains, Phase II (KMG-II): from individual species to whole genera.</title>
        <authorList>
            <person name="Goeker M."/>
        </authorList>
    </citation>
    <scope>NUCLEOTIDE SEQUENCE [LARGE SCALE GENOMIC DNA]</scope>
    <source>
        <strain evidence="4 5">DSM 44720</strain>
    </source>
</reference>
<organism evidence="4 5">
    <name type="scientific">Umezawaea tangerina</name>
    <dbReference type="NCBI Taxonomy" id="84725"/>
    <lineage>
        <taxon>Bacteria</taxon>
        <taxon>Bacillati</taxon>
        <taxon>Actinomycetota</taxon>
        <taxon>Actinomycetes</taxon>
        <taxon>Pseudonocardiales</taxon>
        <taxon>Pseudonocardiaceae</taxon>
        <taxon>Umezawaea</taxon>
    </lineage>
</organism>
<proteinExistence type="predicted"/>
<evidence type="ECO:0000256" key="1">
    <source>
        <dbReference type="ARBA" id="ARBA00004196"/>
    </source>
</evidence>
<dbReference type="Pfam" id="PF13407">
    <property type="entry name" value="Peripla_BP_4"/>
    <property type="match status" value="1"/>
</dbReference>
<gene>
    <name evidence="4" type="ORF">CLV43_114333</name>
</gene>
<evidence type="ECO:0000313" key="5">
    <source>
        <dbReference type="Proteomes" id="UP000239494"/>
    </source>
</evidence>
<sequence>MALSLVACGSPAEVGTAALGGPTAKPTVGVILPDKTSSARWETQDRPLMAQAFGFAGIEPIIENAEGDEKKFATLADDMIRRGVKVLIITPLTAQGGIDVERKAQAAKIPVIDYDRISLGGTAEYYVSFDNANVGELQAEGMLSCLGQKPGGQIIEMQGAPTDNNATLVSEGQHRKLTSKYDSGELKLVKAQAVDQWDPVLGKKLFDEILSGNGNKVDGVIAANDGLAGAVIEVLKEKNLVGKVPVTGQDATLASLQAILRGDQCMTVYKPIRDEAEAAARLAIALAKGDQDGADDLATGNTRDLVAKRDVKSILLGADLITKPTVRRLVAESVVRPAELCVDDLVAICKQNDIVVN</sequence>
<dbReference type="Proteomes" id="UP000239494">
    <property type="component" value="Unassembled WGS sequence"/>
</dbReference>
<dbReference type="PANTHER" id="PTHR30036">
    <property type="entry name" value="D-XYLOSE-BINDING PERIPLASMIC PROTEIN"/>
    <property type="match status" value="1"/>
</dbReference>
<dbReference type="SUPFAM" id="SSF53822">
    <property type="entry name" value="Periplasmic binding protein-like I"/>
    <property type="match status" value="1"/>
</dbReference>
<dbReference type="InterPro" id="IPR028082">
    <property type="entry name" value="Peripla_BP_I"/>
</dbReference>
<keyword evidence="2" id="KW-0732">Signal</keyword>
<feature type="domain" description="Periplasmic binding protein" evidence="3">
    <location>
        <begin position="30"/>
        <end position="290"/>
    </location>
</feature>
<dbReference type="GO" id="GO:0030246">
    <property type="term" value="F:carbohydrate binding"/>
    <property type="evidence" value="ECO:0007669"/>
    <property type="project" value="TreeGrafter"/>
</dbReference>
<dbReference type="AlphaFoldDB" id="A0A2T0SPS5"/>
<comment type="subcellular location">
    <subcellularLocation>
        <location evidence="1">Cell envelope</location>
    </subcellularLocation>
</comment>